<comment type="caution">
    <text evidence="2">The sequence shown here is derived from an EMBL/GenBank/DDBJ whole genome shotgun (WGS) entry which is preliminary data.</text>
</comment>
<feature type="transmembrane region" description="Helical" evidence="1">
    <location>
        <begin position="22"/>
        <end position="42"/>
    </location>
</feature>
<protein>
    <submittedName>
        <fullName evidence="2">Uncharacterized protein</fullName>
    </submittedName>
</protein>
<organism evidence="2 3">
    <name type="scientific">Asterophora parasitica</name>
    <dbReference type="NCBI Taxonomy" id="117018"/>
    <lineage>
        <taxon>Eukaryota</taxon>
        <taxon>Fungi</taxon>
        <taxon>Dikarya</taxon>
        <taxon>Basidiomycota</taxon>
        <taxon>Agaricomycotina</taxon>
        <taxon>Agaricomycetes</taxon>
        <taxon>Agaricomycetidae</taxon>
        <taxon>Agaricales</taxon>
        <taxon>Tricholomatineae</taxon>
        <taxon>Lyophyllaceae</taxon>
        <taxon>Asterophora</taxon>
    </lineage>
</organism>
<dbReference type="EMBL" id="JABCKV010000281">
    <property type="protein sequence ID" value="KAG5641603.1"/>
    <property type="molecule type" value="Genomic_DNA"/>
</dbReference>
<keyword evidence="3" id="KW-1185">Reference proteome</keyword>
<evidence type="ECO:0000313" key="3">
    <source>
        <dbReference type="Proteomes" id="UP000775547"/>
    </source>
</evidence>
<accession>A0A9P7G0W1</accession>
<dbReference type="Proteomes" id="UP000775547">
    <property type="component" value="Unassembled WGS sequence"/>
</dbReference>
<reference evidence="2" key="2">
    <citation type="submission" date="2021-10" db="EMBL/GenBank/DDBJ databases">
        <title>Phylogenomics reveals ancestral predisposition of the termite-cultivated fungus Termitomyces towards a domesticated lifestyle.</title>
        <authorList>
            <person name="Auxier B."/>
            <person name="Grum-Grzhimaylo A."/>
            <person name="Cardenas M.E."/>
            <person name="Lodge J.D."/>
            <person name="Laessoe T."/>
            <person name="Pedersen O."/>
            <person name="Smith M.E."/>
            <person name="Kuyper T.W."/>
            <person name="Franco-Molano E.A."/>
            <person name="Baroni T.J."/>
            <person name="Aanen D.K."/>
        </authorList>
    </citation>
    <scope>NUCLEOTIDE SEQUENCE</scope>
    <source>
        <strain evidence="2">AP01</strain>
        <tissue evidence="2">Mycelium</tissue>
    </source>
</reference>
<evidence type="ECO:0000313" key="2">
    <source>
        <dbReference type="EMBL" id="KAG5641603.1"/>
    </source>
</evidence>
<keyword evidence="1" id="KW-0472">Membrane</keyword>
<reference evidence="2" key="1">
    <citation type="submission" date="2020-07" db="EMBL/GenBank/DDBJ databases">
        <authorList>
            <person name="Nieuwenhuis M."/>
            <person name="Van De Peppel L.J.J."/>
        </authorList>
    </citation>
    <scope>NUCLEOTIDE SEQUENCE</scope>
    <source>
        <strain evidence="2">AP01</strain>
        <tissue evidence="2">Mycelium</tissue>
    </source>
</reference>
<feature type="transmembrane region" description="Helical" evidence="1">
    <location>
        <begin position="187"/>
        <end position="213"/>
    </location>
</feature>
<sequence>MRGLAVDEFNVHSDANLGSMEVALAISQILFGVVVVQAYNYYQNYDDRFWLKSLVSTFLRDVGRKLTKGWEIGDSRDVRFAMDIPYSPGINCPHDAAQAIGITLANRTDVGPNSYPLTTGVILETFITNLVQCFFAYRIYRLSGKLYITLICWTLSALRFGGGLAIAAQSYLNVPKQTNEFVLTNRFAWLITLGLSVGAFIDVLIAFSLCYYIKHLTPRATSKRSSLAH</sequence>
<proteinExistence type="predicted"/>
<keyword evidence="1" id="KW-1133">Transmembrane helix</keyword>
<dbReference type="AlphaFoldDB" id="A0A9P7G0W1"/>
<feature type="transmembrane region" description="Helical" evidence="1">
    <location>
        <begin position="146"/>
        <end position="167"/>
    </location>
</feature>
<evidence type="ECO:0000256" key="1">
    <source>
        <dbReference type="SAM" id="Phobius"/>
    </source>
</evidence>
<gene>
    <name evidence="2" type="ORF">DXG03_004655</name>
</gene>
<keyword evidence="1" id="KW-0812">Transmembrane</keyword>
<dbReference type="OrthoDB" id="2929525at2759"/>
<name>A0A9P7G0W1_9AGAR</name>